<dbReference type="SMART" id="SM00220">
    <property type="entry name" value="S_TKc"/>
    <property type="match status" value="1"/>
</dbReference>
<evidence type="ECO:0000256" key="8">
    <source>
        <dbReference type="SAM" id="Phobius"/>
    </source>
</evidence>
<accession>A0ABU7K4P1</accession>
<dbReference type="EC" id="2.7.11.1" evidence="2"/>
<evidence type="ECO:0000313" key="11">
    <source>
        <dbReference type="Proteomes" id="UP001356095"/>
    </source>
</evidence>
<proteinExistence type="inferred from homology"/>
<keyword evidence="8" id="KW-1133">Transmembrane helix</keyword>
<feature type="transmembrane region" description="Helical" evidence="8">
    <location>
        <begin position="486"/>
        <end position="506"/>
    </location>
</feature>
<feature type="binding site" evidence="7">
    <location>
        <position position="39"/>
    </location>
    <ligand>
        <name>ATP</name>
        <dbReference type="ChEBI" id="CHEBI:30616"/>
    </ligand>
</feature>
<keyword evidence="4 7" id="KW-0547">Nucleotide-binding</keyword>
<evidence type="ECO:0000256" key="3">
    <source>
        <dbReference type="ARBA" id="ARBA00022679"/>
    </source>
</evidence>
<protein>
    <recommendedName>
        <fullName evidence="2">non-specific serine/threonine protein kinase</fullName>
        <ecNumber evidence="2">2.7.11.1</ecNumber>
    </recommendedName>
</protein>
<dbReference type="CDD" id="cd14014">
    <property type="entry name" value="STKc_PknB_like"/>
    <property type="match status" value="1"/>
</dbReference>
<dbReference type="PANTHER" id="PTHR43671">
    <property type="entry name" value="SERINE/THREONINE-PROTEIN KINASE NEK"/>
    <property type="match status" value="1"/>
</dbReference>
<gene>
    <name evidence="10" type="ORF">Q8791_08305</name>
</gene>
<evidence type="ECO:0000313" key="10">
    <source>
        <dbReference type="EMBL" id="MEE2037219.1"/>
    </source>
</evidence>
<keyword evidence="11" id="KW-1185">Reference proteome</keyword>
<dbReference type="InterPro" id="IPR050660">
    <property type="entry name" value="NEK_Ser/Thr_kinase"/>
</dbReference>
<keyword evidence="3 10" id="KW-0808">Transferase</keyword>
<evidence type="ECO:0000256" key="5">
    <source>
        <dbReference type="ARBA" id="ARBA00022777"/>
    </source>
</evidence>
<dbReference type="Pfam" id="PF00069">
    <property type="entry name" value="Pkinase"/>
    <property type="match status" value="1"/>
</dbReference>
<evidence type="ECO:0000256" key="2">
    <source>
        <dbReference type="ARBA" id="ARBA00012513"/>
    </source>
</evidence>
<dbReference type="InterPro" id="IPR017441">
    <property type="entry name" value="Protein_kinase_ATP_BS"/>
</dbReference>
<keyword evidence="8" id="KW-0812">Transmembrane</keyword>
<evidence type="ECO:0000256" key="7">
    <source>
        <dbReference type="PROSITE-ProRule" id="PRU10141"/>
    </source>
</evidence>
<name>A0ABU7K4P1_9ACTN</name>
<comment type="caution">
    <text evidence="10">The sequence shown here is derived from an EMBL/GenBank/DDBJ whole genome shotgun (WGS) entry which is preliminary data.</text>
</comment>
<keyword evidence="6 7" id="KW-0067">ATP-binding</keyword>
<evidence type="ECO:0000256" key="4">
    <source>
        <dbReference type="ARBA" id="ARBA00022741"/>
    </source>
</evidence>
<dbReference type="Proteomes" id="UP001356095">
    <property type="component" value="Unassembled WGS sequence"/>
</dbReference>
<dbReference type="InterPro" id="IPR008271">
    <property type="entry name" value="Ser/Thr_kinase_AS"/>
</dbReference>
<dbReference type="Gene3D" id="1.10.510.10">
    <property type="entry name" value="Transferase(Phosphotransferase) domain 1"/>
    <property type="match status" value="1"/>
</dbReference>
<sequence>MDDPGRTAGNYRLVRSLGRGGFGEVFLGEAPDGSRAAVKLLHARWAGDPEMRRRFTTEVEQARRVDDFCIAAILDADPDGEAPWIATEFIDGPTLQVAVAEGGPRVGTELQRLAVGTATALAAIHSAGVVHRDLKPDNIMLAPDGPRVIDFGIARALETTSVTASGIIGTVGYMAPEQLEGERLTSAVDVFSWGSVMVYAATGREAFPGPTQASRIARVLAGEPDLDGVPEPLRDTLRTCLLRRPEDRPDAKVLLDHLITGGPLALAPALPAPSQPVPPAPRAGSVEPVDGAVHAAPASSALLSRFRGIEDLRKLFNDPRPLLAGDAGVAEFLPLARPSELRLMAGQAEDAALFALARDLEEGERVGNGFVRELTGSLSGWKGDLHRVDPALILTFLLNPGLAVPPVAGGLQGVGEWTRILWTRVEYASGPTRAGYAAAVYAVIPTVLRVARRHDLWRERTTAVRGEAASLRATVRRQEAYAFGKGVLGVLGVALALASLVLAGWGTVVGPGILLLAAAGCGMGWLVLFGLDARAHGVREERRARVRRFADLPLPALRAGLRAMEGDLRRARQICAARPGASGR</sequence>
<dbReference type="EMBL" id="JAUZMY010000006">
    <property type="protein sequence ID" value="MEE2037219.1"/>
    <property type="molecule type" value="Genomic_DNA"/>
</dbReference>
<dbReference type="PANTHER" id="PTHR43671:SF13">
    <property type="entry name" value="SERINE_THREONINE-PROTEIN KINASE NEK2"/>
    <property type="match status" value="1"/>
</dbReference>
<dbReference type="PROSITE" id="PS00107">
    <property type="entry name" value="PROTEIN_KINASE_ATP"/>
    <property type="match status" value="1"/>
</dbReference>
<dbReference type="GO" id="GO:0004674">
    <property type="term" value="F:protein serine/threonine kinase activity"/>
    <property type="evidence" value="ECO:0007669"/>
    <property type="project" value="UniProtKB-EC"/>
</dbReference>
<evidence type="ECO:0000259" key="9">
    <source>
        <dbReference type="PROSITE" id="PS50011"/>
    </source>
</evidence>
<dbReference type="InterPro" id="IPR011009">
    <property type="entry name" value="Kinase-like_dom_sf"/>
</dbReference>
<reference evidence="10 11" key="1">
    <citation type="submission" date="2023-08" db="EMBL/GenBank/DDBJ databases">
        <authorList>
            <person name="Girao M."/>
            <person name="Carvalho M.F."/>
        </authorList>
    </citation>
    <scope>NUCLEOTIDE SEQUENCE [LARGE SCALE GENOMIC DNA]</scope>
    <source>
        <strain evidence="10 11">CT-R113</strain>
    </source>
</reference>
<feature type="domain" description="Protein kinase" evidence="9">
    <location>
        <begin position="11"/>
        <end position="260"/>
    </location>
</feature>
<organism evidence="10 11">
    <name type="scientific">Nocardiopsis codii</name>
    <dbReference type="NCBI Taxonomy" id="3065942"/>
    <lineage>
        <taxon>Bacteria</taxon>
        <taxon>Bacillati</taxon>
        <taxon>Actinomycetota</taxon>
        <taxon>Actinomycetes</taxon>
        <taxon>Streptosporangiales</taxon>
        <taxon>Nocardiopsidaceae</taxon>
        <taxon>Nocardiopsis</taxon>
    </lineage>
</organism>
<keyword evidence="8" id="KW-0472">Membrane</keyword>
<keyword evidence="5 10" id="KW-0418">Kinase</keyword>
<dbReference type="PROSITE" id="PS50011">
    <property type="entry name" value="PROTEIN_KINASE_DOM"/>
    <property type="match status" value="1"/>
</dbReference>
<feature type="transmembrane region" description="Helical" evidence="8">
    <location>
        <begin position="512"/>
        <end position="533"/>
    </location>
</feature>
<evidence type="ECO:0000256" key="1">
    <source>
        <dbReference type="ARBA" id="ARBA00010886"/>
    </source>
</evidence>
<evidence type="ECO:0000256" key="6">
    <source>
        <dbReference type="ARBA" id="ARBA00022840"/>
    </source>
</evidence>
<dbReference type="InterPro" id="IPR000719">
    <property type="entry name" value="Prot_kinase_dom"/>
</dbReference>
<dbReference type="PROSITE" id="PS00108">
    <property type="entry name" value="PROTEIN_KINASE_ST"/>
    <property type="match status" value="1"/>
</dbReference>
<dbReference type="SUPFAM" id="SSF56112">
    <property type="entry name" value="Protein kinase-like (PK-like)"/>
    <property type="match status" value="1"/>
</dbReference>
<dbReference type="Gene3D" id="3.30.200.20">
    <property type="entry name" value="Phosphorylase Kinase, domain 1"/>
    <property type="match status" value="1"/>
</dbReference>
<comment type="similarity">
    <text evidence="1">Belongs to the protein kinase superfamily. NEK Ser/Thr protein kinase family. NIMA subfamily.</text>
</comment>
<dbReference type="RefSeq" id="WP_330091019.1">
    <property type="nucleotide sequence ID" value="NZ_JAUZMY010000006.1"/>
</dbReference>
<feature type="transmembrane region" description="Helical" evidence="8">
    <location>
        <begin position="434"/>
        <end position="451"/>
    </location>
</feature>